<dbReference type="PANTHER" id="PTHR36306:SF1">
    <property type="entry name" value="ALPHA-AMYLASE-RELATED"/>
    <property type="match status" value="1"/>
</dbReference>
<dbReference type="InterPro" id="IPR052046">
    <property type="entry name" value="GH57_Enzymes"/>
</dbReference>
<evidence type="ECO:0000313" key="1">
    <source>
        <dbReference type="EMBL" id="PIP16025.1"/>
    </source>
</evidence>
<gene>
    <name evidence="1" type="ORF">COX46_04535</name>
</gene>
<dbReference type="AlphaFoldDB" id="A0A2G9Y9W3"/>
<sequence length="299" mass="34375">NLYSRFGQQKEFRTATVSEMLSEIPPSNTLSHIHAGSWINQDFHIWSGYPAANSAWGLLNRARQGEKIEDIKNPEAKKSILAAEGSDWFWWYSPEHSSGRDEEFDALFRLFLSNFYRLQGEVEPENLHQSITSIQEEVCFPNNPITPEIDGKETTYFEWLGAGHFLRGVLAGTMHPSAKIIRTLYFGWDENNLYLRLDPDPSFADEDGFTFCLDFGSGRRWSFKAENGTIIPGSYPFAISQDKIIEISFPWKELGLPPGTEIPFAVEVRRNEHLLDRYPQRAGLKLIVPGEDYKEIFWK</sequence>
<proteinExistence type="predicted"/>
<protein>
    <recommendedName>
        <fullName evidence="3">Glycoside hydrolase family 57 N-terminal domain-containing protein</fullName>
    </recommendedName>
</protein>
<feature type="non-terminal residue" evidence="1">
    <location>
        <position position="1"/>
    </location>
</feature>
<dbReference type="SUPFAM" id="SSF49344">
    <property type="entry name" value="CBD9-like"/>
    <property type="match status" value="1"/>
</dbReference>
<dbReference type="Proteomes" id="UP000230392">
    <property type="component" value="Unassembled WGS sequence"/>
</dbReference>
<dbReference type="EMBL" id="PCRF01000222">
    <property type="protein sequence ID" value="PIP16025.1"/>
    <property type="molecule type" value="Genomic_DNA"/>
</dbReference>
<evidence type="ECO:0000313" key="2">
    <source>
        <dbReference type="Proteomes" id="UP000230392"/>
    </source>
</evidence>
<evidence type="ECO:0008006" key="3">
    <source>
        <dbReference type="Google" id="ProtNLM"/>
    </source>
</evidence>
<organism evidence="1 2">
    <name type="scientific">bacterium (Candidatus Ratteibacteria) CG23_combo_of_CG06-09_8_20_14_all_48_7</name>
    <dbReference type="NCBI Taxonomy" id="2014292"/>
    <lineage>
        <taxon>Bacteria</taxon>
        <taxon>Candidatus Ratteibacteria</taxon>
    </lineage>
</organism>
<dbReference type="PANTHER" id="PTHR36306">
    <property type="entry name" value="ALPHA-AMYLASE-RELATED-RELATED"/>
    <property type="match status" value="1"/>
</dbReference>
<comment type="caution">
    <text evidence="1">The sequence shown here is derived from an EMBL/GenBank/DDBJ whole genome shotgun (WGS) entry which is preliminary data.</text>
</comment>
<name>A0A2G9Y9W3_9BACT</name>
<reference evidence="1 2" key="1">
    <citation type="submission" date="2017-09" db="EMBL/GenBank/DDBJ databases">
        <title>Depth-based differentiation of microbial function through sediment-hosted aquifers and enrichment of novel symbionts in the deep terrestrial subsurface.</title>
        <authorList>
            <person name="Probst A.J."/>
            <person name="Ladd B."/>
            <person name="Jarett J.K."/>
            <person name="Geller-Mcgrath D.E."/>
            <person name="Sieber C.M."/>
            <person name="Emerson J.B."/>
            <person name="Anantharaman K."/>
            <person name="Thomas B.C."/>
            <person name="Malmstrom R."/>
            <person name="Stieglmeier M."/>
            <person name="Klingl A."/>
            <person name="Woyke T."/>
            <person name="Ryan C.M."/>
            <person name="Banfield J.F."/>
        </authorList>
    </citation>
    <scope>NUCLEOTIDE SEQUENCE [LARGE SCALE GENOMIC DNA]</scope>
    <source>
        <strain evidence="1">CG23_combo_of_CG06-09_8_20_14_all_48_7</strain>
    </source>
</reference>
<accession>A0A2G9Y9W3</accession>